<dbReference type="GO" id="GO:0004722">
    <property type="term" value="F:protein serine/threonine phosphatase activity"/>
    <property type="evidence" value="ECO:0007669"/>
    <property type="project" value="UniProtKB-EC"/>
</dbReference>
<organism evidence="4 5">
    <name type="scientific">Kitasatospora cinereorecta</name>
    <dbReference type="NCBI Taxonomy" id="285560"/>
    <lineage>
        <taxon>Bacteria</taxon>
        <taxon>Bacillati</taxon>
        <taxon>Actinomycetota</taxon>
        <taxon>Actinomycetes</taxon>
        <taxon>Kitasatosporales</taxon>
        <taxon>Streptomycetaceae</taxon>
        <taxon>Kitasatospora</taxon>
    </lineage>
</organism>
<dbReference type="Proteomes" id="UP001596066">
    <property type="component" value="Unassembled WGS sequence"/>
</dbReference>
<dbReference type="InterPro" id="IPR036457">
    <property type="entry name" value="PPM-type-like_dom_sf"/>
</dbReference>
<keyword evidence="5" id="KW-1185">Reference proteome</keyword>
<feature type="transmembrane region" description="Helical" evidence="2">
    <location>
        <begin position="18"/>
        <end position="36"/>
    </location>
</feature>
<dbReference type="PANTHER" id="PTHR43156">
    <property type="entry name" value="STAGE II SPORULATION PROTEIN E-RELATED"/>
    <property type="match status" value="1"/>
</dbReference>
<reference evidence="5" key="1">
    <citation type="journal article" date="2019" name="Int. J. Syst. Evol. Microbiol.">
        <title>The Global Catalogue of Microorganisms (GCM) 10K type strain sequencing project: providing services to taxonomists for standard genome sequencing and annotation.</title>
        <authorList>
            <consortium name="The Broad Institute Genomics Platform"/>
            <consortium name="The Broad Institute Genome Sequencing Center for Infectious Disease"/>
            <person name="Wu L."/>
            <person name="Ma J."/>
        </authorList>
    </citation>
    <scope>NUCLEOTIDE SEQUENCE [LARGE SCALE GENOMIC DNA]</scope>
    <source>
        <strain evidence="5">CGMCC 4.1622</strain>
    </source>
</reference>
<dbReference type="Gene3D" id="3.60.40.10">
    <property type="entry name" value="PPM-type phosphatase domain"/>
    <property type="match status" value="1"/>
</dbReference>
<evidence type="ECO:0000256" key="1">
    <source>
        <dbReference type="ARBA" id="ARBA00022801"/>
    </source>
</evidence>
<gene>
    <name evidence="4" type="ORF">ACFPZF_02990</name>
</gene>
<keyword evidence="2" id="KW-0812">Transmembrane</keyword>
<dbReference type="EMBL" id="JBHSOC010000003">
    <property type="protein sequence ID" value="MFC5640317.1"/>
    <property type="molecule type" value="Genomic_DNA"/>
</dbReference>
<evidence type="ECO:0000313" key="5">
    <source>
        <dbReference type="Proteomes" id="UP001596066"/>
    </source>
</evidence>
<feature type="transmembrane region" description="Helical" evidence="2">
    <location>
        <begin position="48"/>
        <end position="78"/>
    </location>
</feature>
<dbReference type="SMART" id="SM00331">
    <property type="entry name" value="PP2C_SIG"/>
    <property type="match status" value="1"/>
</dbReference>
<dbReference type="InterPro" id="IPR052016">
    <property type="entry name" value="Bact_Sigma-Reg"/>
</dbReference>
<dbReference type="InterPro" id="IPR001932">
    <property type="entry name" value="PPM-type_phosphatase-like_dom"/>
</dbReference>
<dbReference type="SUPFAM" id="SSF81606">
    <property type="entry name" value="PP2C-like"/>
    <property type="match status" value="1"/>
</dbReference>
<dbReference type="EC" id="3.1.3.16" evidence="4"/>
<dbReference type="Pfam" id="PF07228">
    <property type="entry name" value="SpoIIE"/>
    <property type="match status" value="1"/>
</dbReference>
<dbReference type="PANTHER" id="PTHR43156:SF2">
    <property type="entry name" value="STAGE II SPORULATION PROTEIN E"/>
    <property type="match status" value="1"/>
</dbReference>
<accession>A0ABW0V390</accession>
<name>A0ABW0V390_9ACTN</name>
<evidence type="ECO:0000259" key="3">
    <source>
        <dbReference type="SMART" id="SM00331"/>
    </source>
</evidence>
<feature type="transmembrane region" description="Helical" evidence="2">
    <location>
        <begin position="90"/>
        <end position="110"/>
    </location>
</feature>
<dbReference type="RefSeq" id="WP_346144276.1">
    <property type="nucleotide sequence ID" value="NZ_BAAAUA010000016.1"/>
</dbReference>
<evidence type="ECO:0000313" key="4">
    <source>
        <dbReference type="EMBL" id="MFC5640317.1"/>
    </source>
</evidence>
<protein>
    <submittedName>
        <fullName evidence="4">PP2C family protein-serine/threonine phosphatase</fullName>
        <ecNumber evidence="4">3.1.3.16</ecNumber>
    </submittedName>
</protein>
<proteinExistence type="predicted"/>
<sequence>MGFRAPALHNEEPWRRKTALVLIPLALIVVIVVIDLRSPTSIHLGPLLVIAPALTASFGGPLLAGLIGALAVLAQVLIAGLHGGLTTSNHLAQIAALTVLSALIVAFTAVREHRARQLARAQSVAEAAQRALLRPLPEQIGPLQIATLYLAADDETQIGGDLYTATRAGSSTRMIIGDVRGKGLAAVGESALLVSAFRLIAPQYRQLPDLAATLDRNVGRYLVDFAEVGGDTPEHFITALLLDLPDGEGLAHLTNCGHPPPLLLLDGQAVPVDLGPSAPPLGVHGLGDGHYPCDTFPFEEGATLLLYTDGVTEARDRTGNFYPLAERAARWTRCTPESLVHHLHRDLLAHVGHRLGDDAAVIAIRRTETPPLPDPTPH</sequence>
<keyword evidence="1 4" id="KW-0378">Hydrolase</keyword>
<keyword evidence="2" id="KW-1133">Transmembrane helix</keyword>
<feature type="domain" description="PPM-type phosphatase" evidence="3">
    <location>
        <begin position="143"/>
        <end position="366"/>
    </location>
</feature>
<keyword evidence="2" id="KW-0472">Membrane</keyword>
<evidence type="ECO:0000256" key="2">
    <source>
        <dbReference type="SAM" id="Phobius"/>
    </source>
</evidence>
<comment type="caution">
    <text evidence="4">The sequence shown here is derived from an EMBL/GenBank/DDBJ whole genome shotgun (WGS) entry which is preliminary data.</text>
</comment>